<feature type="region of interest" description="Disordered" evidence="1">
    <location>
        <begin position="45"/>
        <end position="82"/>
    </location>
</feature>
<feature type="region of interest" description="Disordered" evidence="1">
    <location>
        <begin position="133"/>
        <end position="167"/>
    </location>
</feature>
<sequence length="167" mass="18515">MASTFGKSKHQSRWTRHANNCTWEAQRHLKKAVILGGNNPSLLASYTLAPQPNNHHHHNQSLSSSSTNNPLGHTANGTNPAYKIHLQPPSYYQTNPVDPVQRTIVIHPGSRMVLIGRACDPVPILIPNMVARRQRVPSKRKQPTQPPLSQHGAHHHAGSQGHIHLQD</sequence>
<dbReference type="EMBL" id="PGCI01000057">
    <property type="protein sequence ID" value="PLW44504.1"/>
    <property type="molecule type" value="Genomic_DNA"/>
</dbReference>
<comment type="caution">
    <text evidence="3">The sequence shown here is derived from an EMBL/GenBank/DDBJ whole genome shotgun (WGS) entry which is preliminary data.</text>
</comment>
<gene>
    <name evidence="2" type="ORF">PCANC_24908</name>
    <name evidence="3" type="ORF">PCASD_11503</name>
</gene>
<accession>A0A2N5V3B5</accession>
<evidence type="ECO:0000313" key="5">
    <source>
        <dbReference type="Proteomes" id="UP000235392"/>
    </source>
</evidence>
<name>A0A2N5V3B5_9BASI</name>
<dbReference type="Proteomes" id="UP000235392">
    <property type="component" value="Unassembled WGS sequence"/>
</dbReference>
<dbReference type="EMBL" id="PGCJ01000324">
    <property type="protein sequence ID" value="PLW32361.1"/>
    <property type="molecule type" value="Genomic_DNA"/>
</dbReference>
<dbReference type="Proteomes" id="UP000235388">
    <property type="component" value="Unassembled WGS sequence"/>
</dbReference>
<keyword evidence="4" id="KW-1185">Reference proteome</keyword>
<feature type="compositionally biased region" description="Low complexity" evidence="1">
    <location>
        <begin position="60"/>
        <end position="69"/>
    </location>
</feature>
<proteinExistence type="predicted"/>
<reference evidence="4 5" key="1">
    <citation type="submission" date="2017-11" db="EMBL/GenBank/DDBJ databases">
        <title>De novo assembly and phasing of dikaryotic genomes from two isolates of Puccinia coronata f. sp. avenae, the causal agent of oat crown rust.</title>
        <authorList>
            <person name="Miller M.E."/>
            <person name="Zhang Y."/>
            <person name="Omidvar V."/>
            <person name="Sperschneider J."/>
            <person name="Schwessinger B."/>
            <person name="Raley C."/>
            <person name="Palmer J.M."/>
            <person name="Garnica D."/>
            <person name="Upadhyaya N."/>
            <person name="Rathjen J."/>
            <person name="Taylor J.M."/>
            <person name="Park R.F."/>
            <person name="Dodds P.N."/>
            <person name="Hirsch C.D."/>
            <person name="Kianian S.F."/>
            <person name="Figueroa M."/>
        </authorList>
    </citation>
    <scope>NUCLEOTIDE SEQUENCE [LARGE SCALE GENOMIC DNA]</scope>
    <source>
        <strain evidence="2">12NC29</strain>
        <strain evidence="3">12SD80</strain>
    </source>
</reference>
<organism evidence="3 5">
    <name type="scientific">Puccinia coronata f. sp. avenae</name>
    <dbReference type="NCBI Taxonomy" id="200324"/>
    <lineage>
        <taxon>Eukaryota</taxon>
        <taxon>Fungi</taxon>
        <taxon>Dikarya</taxon>
        <taxon>Basidiomycota</taxon>
        <taxon>Pucciniomycotina</taxon>
        <taxon>Pucciniomycetes</taxon>
        <taxon>Pucciniales</taxon>
        <taxon>Pucciniaceae</taxon>
        <taxon>Puccinia</taxon>
    </lineage>
</organism>
<evidence type="ECO:0000313" key="2">
    <source>
        <dbReference type="EMBL" id="PLW32361.1"/>
    </source>
</evidence>
<evidence type="ECO:0000313" key="4">
    <source>
        <dbReference type="Proteomes" id="UP000235388"/>
    </source>
</evidence>
<evidence type="ECO:0000256" key="1">
    <source>
        <dbReference type="SAM" id="MobiDB-lite"/>
    </source>
</evidence>
<feature type="compositionally biased region" description="Low complexity" evidence="1">
    <location>
        <begin position="158"/>
        <end position="167"/>
    </location>
</feature>
<evidence type="ECO:0000313" key="3">
    <source>
        <dbReference type="EMBL" id="PLW44504.1"/>
    </source>
</evidence>
<dbReference type="Gene3D" id="3.30.420.40">
    <property type="match status" value="1"/>
</dbReference>
<dbReference type="OrthoDB" id="5572108at2759"/>
<dbReference type="STRING" id="200324.A0A2N5V3B5"/>
<feature type="compositionally biased region" description="Basic residues" evidence="1">
    <location>
        <begin position="133"/>
        <end position="142"/>
    </location>
</feature>
<protein>
    <submittedName>
        <fullName evidence="3">Uncharacterized protein</fullName>
    </submittedName>
</protein>
<dbReference type="AlphaFoldDB" id="A0A2N5V3B5"/>